<gene>
    <name evidence="2" type="ORF">Cvel_18784</name>
</gene>
<dbReference type="AlphaFoldDB" id="A0A0G4FTY6"/>
<name>A0A0G4FTY6_9ALVE</name>
<evidence type="ECO:0008006" key="3">
    <source>
        <dbReference type="Google" id="ProtNLM"/>
    </source>
</evidence>
<accession>A0A0G4FTY6</accession>
<feature type="region of interest" description="Disordered" evidence="1">
    <location>
        <begin position="503"/>
        <end position="541"/>
    </location>
</feature>
<evidence type="ECO:0000313" key="2">
    <source>
        <dbReference type="EMBL" id="CEM18423.1"/>
    </source>
</evidence>
<reference evidence="2" key="1">
    <citation type="submission" date="2014-11" db="EMBL/GenBank/DDBJ databases">
        <authorList>
            <person name="Otto D Thomas"/>
            <person name="Naeem Raeece"/>
        </authorList>
    </citation>
    <scope>NUCLEOTIDE SEQUENCE</scope>
</reference>
<dbReference type="EMBL" id="CDMZ01000636">
    <property type="protein sequence ID" value="CEM18423.1"/>
    <property type="molecule type" value="Genomic_DNA"/>
</dbReference>
<evidence type="ECO:0000256" key="1">
    <source>
        <dbReference type="SAM" id="MobiDB-lite"/>
    </source>
</evidence>
<proteinExistence type="predicted"/>
<feature type="compositionally biased region" description="Basic and acidic residues" evidence="1">
    <location>
        <begin position="503"/>
        <end position="512"/>
    </location>
</feature>
<sequence length="541" mass="61700">MPCLIALRATEIDGDADLRRWEGAEELPCLDNRPYRRRLRLHVNQQPFPRQVLLVYGPKSVGKSRILLEEIEKWRGEGHLVVDINLKGVPIDSEKLPQLFWCCYFEAKARQDPKFQVEQALRVAAESLRSVNIPPTKEGRGRAEEAGSFFHAVAKPSTDWKGKVWKALTRFVHSLPESALEAFLARKVFEIMQPAETEHPTIFPYTALLQRLEEDSRKGNKKPAILVLRSVEKLLAEKEIFDALFTNFETRQEGASVVPVVVESSESLHEHLESTISSSSESFKPFLVSELSREQMWKDLVPSIFTADEFEKVFGLVGGHLGQLFDLHVDLRGGMTLDEALRAKLRECVQRLRVVLNRLEGPDYHQIGRKGLQKEGEEEEGGQLDLKGRGIEDRLWYCRLEVLRLLSESGYEIHPDELRKRGLRKSLLCLCKKKVLWEEENRVVPHQSVMRAAIQRILLLEGQTLGSSVTDSVKSEPAPNPEADHQLLHPNLLIARHDEQMDSRNWEGDVGHKVKRRRGPTKASMEKDRDAFASQKSLSDS</sequence>
<protein>
    <recommendedName>
        <fullName evidence="3">Orc1-like AAA ATPase domain-containing protein</fullName>
    </recommendedName>
</protein>
<organism evidence="2">
    <name type="scientific">Chromera velia CCMP2878</name>
    <dbReference type="NCBI Taxonomy" id="1169474"/>
    <lineage>
        <taxon>Eukaryota</taxon>
        <taxon>Sar</taxon>
        <taxon>Alveolata</taxon>
        <taxon>Colpodellida</taxon>
        <taxon>Chromeraceae</taxon>
        <taxon>Chromera</taxon>
    </lineage>
</organism>
<dbReference type="VEuPathDB" id="CryptoDB:Cvel_18784"/>